<dbReference type="PANTHER" id="PTHR32448">
    <property type="entry name" value="OS08G0158400 PROTEIN"/>
    <property type="match status" value="1"/>
</dbReference>
<accession>A0A8T0R844</accession>
<dbReference type="InterPro" id="IPR016169">
    <property type="entry name" value="FAD-bd_PCMH_sub2"/>
</dbReference>
<dbReference type="EMBL" id="CM029047">
    <property type="protein sequence ID" value="KAG2581714.1"/>
    <property type="molecule type" value="Genomic_DNA"/>
</dbReference>
<protein>
    <recommendedName>
        <fullName evidence="4">Berberine/berberine-like domain-containing protein</fullName>
    </recommendedName>
</protein>
<gene>
    <name evidence="5" type="ORF">PVAP13_6KG071735</name>
</gene>
<feature type="compositionally biased region" description="Basic and acidic residues" evidence="3">
    <location>
        <begin position="185"/>
        <end position="198"/>
    </location>
</feature>
<evidence type="ECO:0000313" key="5">
    <source>
        <dbReference type="EMBL" id="KAG2581714.1"/>
    </source>
</evidence>
<dbReference type="GO" id="GO:0016491">
    <property type="term" value="F:oxidoreductase activity"/>
    <property type="evidence" value="ECO:0007669"/>
    <property type="project" value="InterPro"/>
</dbReference>
<reference evidence="5" key="1">
    <citation type="submission" date="2020-05" db="EMBL/GenBank/DDBJ databases">
        <title>WGS assembly of Panicum virgatum.</title>
        <authorList>
            <person name="Lovell J.T."/>
            <person name="Jenkins J."/>
            <person name="Shu S."/>
            <person name="Juenger T.E."/>
            <person name="Schmutz J."/>
        </authorList>
    </citation>
    <scope>NUCLEOTIDE SEQUENCE</scope>
    <source>
        <strain evidence="5">AP13</strain>
    </source>
</reference>
<dbReference type="Gene3D" id="3.30.465.10">
    <property type="match status" value="1"/>
</dbReference>
<evidence type="ECO:0000256" key="1">
    <source>
        <dbReference type="ARBA" id="ARBA00022630"/>
    </source>
</evidence>
<dbReference type="Gene3D" id="3.40.462.20">
    <property type="match status" value="1"/>
</dbReference>
<dbReference type="Pfam" id="PF08031">
    <property type="entry name" value="BBE"/>
    <property type="match status" value="1"/>
</dbReference>
<comment type="caution">
    <text evidence="5">The sequence shown here is derived from an EMBL/GenBank/DDBJ whole genome shotgun (WGS) entry which is preliminary data.</text>
</comment>
<keyword evidence="1" id="KW-0285">Flavoprotein</keyword>
<feature type="compositionally biased region" description="Basic residues" evidence="3">
    <location>
        <begin position="199"/>
        <end position="215"/>
    </location>
</feature>
<dbReference type="AlphaFoldDB" id="A0A8T0R844"/>
<feature type="compositionally biased region" description="Basic and acidic residues" evidence="3">
    <location>
        <begin position="100"/>
        <end position="117"/>
    </location>
</feature>
<feature type="compositionally biased region" description="Basic residues" evidence="3">
    <location>
        <begin position="118"/>
        <end position="138"/>
    </location>
</feature>
<dbReference type="InterPro" id="IPR012951">
    <property type="entry name" value="BBE"/>
</dbReference>
<name>A0A8T0R844_PANVG</name>
<dbReference type="GO" id="GO:0050660">
    <property type="term" value="F:flavin adenine dinucleotide binding"/>
    <property type="evidence" value="ECO:0007669"/>
    <property type="project" value="InterPro"/>
</dbReference>
<sequence>MRRCSATAAATSLRRHLLLPPLQRRQQLLPPVVPELHAAPRLLHQEPPLRAPGRRQAGRRHPPGLRARPPARRPVRAPRRAGDPRAQRRPQLRGPLLHLGEPRPLRRDRPRQPEQRPRRPGLRHGLGRGRRDARRALPRRGPVQPDPRAPGRVVRDDGRGRARRRRRVRAAVEEARARRRQRPGRRPDRPERPHADPRHHGRRRVLGHPGRRRRELGRGVRVEAPACPGAGHHHRVHRPPDRPGRAHRRPDVPVAVRRAQPSRRVLPLDLHPDRLITGWQSLHVVHRPSSRTEASRHVSAGPDLPGAGPRRGGLSEVSWLESAANFAGLRSVADLTNRQPGAGEYAKSKSDYVRAPISMQGATRILRHMSTGPPGSIQLDPYGGAMARVGSGATPFPHRAGHLYSIQYAVTWNASDHRLGRAEERIGWLRSFHEFMARYVSRNPRRAYVNYLDLDLGTNGWANATGGTSGESVARAASWGERYFFTNFDRLVRAKTKVDPENVFNNAQSIPPLRHDDREH</sequence>
<feature type="region of interest" description="Disordered" evidence="3">
    <location>
        <begin position="39"/>
        <end position="248"/>
    </location>
</feature>
<proteinExistence type="predicted"/>
<evidence type="ECO:0000259" key="4">
    <source>
        <dbReference type="Pfam" id="PF08031"/>
    </source>
</evidence>
<evidence type="ECO:0000313" key="6">
    <source>
        <dbReference type="Proteomes" id="UP000823388"/>
    </source>
</evidence>
<organism evidence="5 6">
    <name type="scientific">Panicum virgatum</name>
    <name type="common">Blackwell switchgrass</name>
    <dbReference type="NCBI Taxonomy" id="38727"/>
    <lineage>
        <taxon>Eukaryota</taxon>
        <taxon>Viridiplantae</taxon>
        <taxon>Streptophyta</taxon>
        <taxon>Embryophyta</taxon>
        <taxon>Tracheophyta</taxon>
        <taxon>Spermatophyta</taxon>
        <taxon>Magnoliopsida</taxon>
        <taxon>Liliopsida</taxon>
        <taxon>Poales</taxon>
        <taxon>Poaceae</taxon>
        <taxon>PACMAD clade</taxon>
        <taxon>Panicoideae</taxon>
        <taxon>Panicodae</taxon>
        <taxon>Paniceae</taxon>
        <taxon>Panicinae</taxon>
        <taxon>Panicum</taxon>
        <taxon>Panicum sect. Hiantes</taxon>
    </lineage>
</organism>
<dbReference type="Proteomes" id="UP000823388">
    <property type="component" value="Chromosome 6K"/>
</dbReference>
<feature type="region of interest" description="Disordered" evidence="3">
    <location>
        <begin position="287"/>
        <end position="312"/>
    </location>
</feature>
<feature type="domain" description="Berberine/berberine-like" evidence="4">
    <location>
        <begin position="447"/>
        <end position="511"/>
    </location>
</feature>
<evidence type="ECO:0000256" key="3">
    <source>
        <dbReference type="SAM" id="MobiDB-lite"/>
    </source>
</evidence>
<evidence type="ECO:0000256" key="2">
    <source>
        <dbReference type="ARBA" id="ARBA00022827"/>
    </source>
</evidence>
<keyword evidence="2" id="KW-0274">FAD</keyword>
<feature type="compositionally biased region" description="Basic residues" evidence="3">
    <location>
        <begin position="52"/>
        <end position="79"/>
    </location>
</feature>
<keyword evidence="6" id="KW-1185">Reference proteome</keyword>